<evidence type="ECO:0000256" key="2">
    <source>
        <dbReference type="ARBA" id="ARBA00022679"/>
    </source>
</evidence>
<dbReference type="RefSeq" id="WP_068103092.1">
    <property type="nucleotide sequence ID" value="NZ_JABUKE010000024.1"/>
</dbReference>
<dbReference type="InterPro" id="IPR002034">
    <property type="entry name" value="AIPM/Hcit_synth_CS"/>
</dbReference>
<dbReference type="PROSITE" id="PS50991">
    <property type="entry name" value="PYR_CT"/>
    <property type="match status" value="1"/>
</dbReference>
<organism evidence="7 8">
    <name type="scientific">Rhodococcoides kroppenstedtii</name>
    <dbReference type="NCBI Taxonomy" id="293050"/>
    <lineage>
        <taxon>Bacteria</taxon>
        <taxon>Bacillati</taxon>
        <taxon>Actinomycetota</taxon>
        <taxon>Actinomycetes</taxon>
        <taxon>Mycobacteriales</taxon>
        <taxon>Nocardiaceae</taxon>
        <taxon>Rhodococcoides</taxon>
    </lineage>
</organism>
<feature type="domain" description="Pyruvate carboxyltransferase" evidence="6">
    <location>
        <begin position="16"/>
        <end position="286"/>
    </location>
</feature>
<evidence type="ECO:0000256" key="4">
    <source>
        <dbReference type="ARBA" id="ARBA00023239"/>
    </source>
</evidence>
<dbReference type="InterPro" id="IPR043594">
    <property type="entry name" value="HMGL"/>
</dbReference>
<keyword evidence="2 5" id="KW-0808">Transferase</keyword>
<proteinExistence type="inferred from homology"/>
<reference evidence="7 8" key="1">
    <citation type="submission" date="2020-06" db="EMBL/GenBank/DDBJ databases">
        <title>Taxonomy, biology and ecology of Rhodococcus bacteria occurring in California pistachio and other woody hosts as revealed by genome sequence analyses.</title>
        <authorList>
            <person name="Gai Y."/>
            <person name="Riely B."/>
        </authorList>
    </citation>
    <scope>NUCLEOTIDE SEQUENCE [LARGE SCALE GENOMIC DNA]</scope>
    <source>
        <strain evidence="7 8">BP-284</strain>
    </source>
</reference>
<evidence type="ECO:0000256" key="1">
    <source>
        <dbReference type="ARBA" id="ARBA00009405"/>
    </source>
</evidence>
<name>A0ABS7NX60_9NOCA</name>
<keyword evidence="3" id="KW-0479">Metal-binding</keyword>
<comment type="similarity">
    <text evidence="5">Belongs to the alpha-IPM synthase/homocitrate synthase family.</text>
</comment>
<evidence type="ECO:0000256" key="3">
    <source>
        <dbReference type="ARBA" id="ARBA00022723"/>
    </source>
</evidence>
<keyword evidence="4 7" id="KW-0456">Lyase</keyword>
<gene>
    <name evidence="7" type="ORF">HQ605_17580</name>
</gene>
<dbReference type="PROSITE" id="PS00815">
    <property type="entry name" value="AIPM_HOMOCIT_SYNTH_1"/>
    <property type="match status" value="1"/>
</dbReference>
<evidence type="ECO:0000259" key="6">
    <source>
        <dbReference type="PROSITE" id="PS50991"/>
    </source>
</evidence>
<evidence type="ECO:0000256" key="5">
    <source>
        <dbReference type="RuleBase" id="RU003523"/>
    </source>
</evidence>
<evidence type="ECO:0000313" key="7">
    <source>
        <dbReference type="EMBL" id="MBY6322634.1"/>
    </source>
</evidence>
<keyword evidence="8" id="KW-1185">Reference proteome</keyword>
<comment type="similarity">
    <text evidence="1">Belongs to the HMG-CoA lyase family.</text>
</comment>
<sequence length="326" mass="33744">MADSFASAIDGLPTRANLVDVGLRDGLQAVTSVVPTDAKLEILHGLVDAGVTTVEITSFAHPRVLPQFADAADVVAQAPRRPGVRYRALVPNLLGALRACDTAIDEVVMVVPVDPGMAAKNQNSTPDRLLTEFDSAVELAHAAGKTAVAAVATAFFAPCRGVVPESDLARVVQRVVDGGADALYLAGTTGMETPGEFFDGVRRYRAQHPGLPIGVHLHNRNGLSTVDALAALAAGADWIEGSFGGLGGDLWFPGDDSVLGNAAVEDLLVLLHGLGIDTGIDEARYGDVVARAAEITGVPAYSFVARGGTRDALAAASWPDSPPVTR</sequence>
<evidence type="ECO:0000313" key="8">
    <source>
        <dbReference type="Proteomes" id="UP001520140"/>
    </source>
</evidence>
<dbReference type="Pfam" id="PF00682">
    <property type="entry name" value="HMGL-like"/>
    <property type="match status" value="1"/>
</dbReference>
<dbReference type="EMBL" id="JABUKG010000023">
    <property type="protein sequence ID" value="MBY6322634.1"/>
    <property type="molecule type" value="Genomic_DNA"/>
</dbReference>
<dbReference type="SUPFAM" id="SSF51569">
    <property type="entry name" value="Aldolase"/>
    <property type="match status" value="1"/>
</dbReference>
<protein>
    <submittedName>
        <fullName evidence="7">Hydroxymethylglutaryl-CoA lyase</fullName>
    </submittedName>
</protein>
<comment type="caution">
    <text evidence="7">The sequence shown here is derived from an EMBL/GenBank/DDBJ whole genome shotgun (WGS) entry which is preliminary data.</text>
</comment>
<dbReference type="PANTHER" id="PTHR42738:SF7">
    <property type="entry name" value="HYDROXYMETHYLGLUTARYL-COA LYASE"/>
    <property type="match status" value="1"/>
</dbReference>
<dbReference type="InterPro" id="IPR013785">
    <property type="entry name" value="Aldolase_TIM"/>
</dbReference>
<accession>A0ABS7NX60</accession>
<dbReference type="Proteomes" id="UP001520140">
    <property type="component" value="Unassembled WGS sequence"/>
</dbReference>
<dbReference type="Gene3D" id="3.20.20.70">
    <property type="entry name" value="Aldolase class I"/>
    <property type="match status" value="1"/>
</dbReference>
<dbReference type="GO" id="GO:0016829">
    <property type="term" value="F:lyase activity"/>
    <property type="evidence" value="ECO:0007669"/>
    <property type="project" value="UniProtKB-KW"/>
</dbReference>
<dbReference type="PANTHER" id="PTHR42738">
    <property type="entry name" value="HYDROXYMETHYLGLUTARYL-COA LYASE"/>
    <property type="match status" value="1"/>
</dbReference>
<dbReference type="InterPro" id="IPR000891">
    <property type="entry name" value="PYR_CT"/>
</dbReference>